<accession>A0A6M0QAY5</accession>
<proteinExistence type="predicted"/>
<dbReference type="Proteomes" id="UP000481043">
    <property type="component" value="Unassembled WGS sequence"/>
</dbReference>
<keyword evidence="1" id="KW-0472">Membrane</keyword>
<dbReference type="AlphaFoldDB" id="A0A6M0QAY5"/>
<sequence>MPFLIYLFSKYTMYSEGVDHQKRKAIAFGFIISVSIFSVIDRFFIKLSDQMTLLALVLMIISFSLYMFVVIIGDKKQKSIT</sequence>
<organism evidence="2 3">
    <name type="scientific">Bacillus mesophilus</name>
    <dbReference type="NCBI Taxonomy" id="1808955"/>
    <lineage>
        <taxon>Bacteria</taxon>
        <taxon>Bacillati</taxon>
        <taxon>Bacillota</taxon>
        <taxon>Bacilli</taxon>
        <taxon>Bacillales</taxon>
        <taxon>Bacillaceae</taxon>
        <taxon>Bacillus</taxon>
    </lineage>
</organism>
<evidence type="ECO:0000256" key="1">
    <source>
        <dbReference type="SAM" id="Phobius"/>
    </source>
</evidence>
<evidence type="ECO:0000313" key="2">
    <source>
        <dbReference type="EMBL" id="NEY73475.1"/>
    </source>
</evidence>
<feature type="transmembrane region" description="Helical" evidence="1">
    <location>
        <begin position="25"/>
        <end position="45"/>
    </location>
</feature>
<dbReference type="EMBL" id="JAAIWM010000007">
    <property type="protein sequence ID" value="NEY73475.1"/>
    <property type="molecule type" value="Genomic_DNA"/>
</dbReference>
<keyword evidence="3" id="KW-1185">Reference proteome</keyword>
<name>A0A6M0QAY5_9BACI</name>
<comment type="caution">
    <text evidence="2">The sequence shown here is derived from an EMBL/GenBank/DDBJ whole genome shotgun (WGS) entry which is preliminary data.</text>
</comment>
<dbReference type="RefSeq" id="WP_163181053.1">
    <property type="nucleotide sequence ID" value="NZ_JAAIWM010000007.1"/>
</dbReference>
<keyword evidence="1" id="KW-1133">Transmembrane helix</keyword>
<keyword evidence="1" id="KW-0812">Transmembrane</keyword>
<protein>
    <submittedName>
        <fullName evidence="2">Uncharacterized protein</fullName>
    </submittedName>
</protein>
<reference evidence="2 3" key="1">
    <citation type="submission" date="2020-02" db="EMBL/GenBank/DDBJ databases">
        <title>Bacillus aquiflavi sp. nov., isolated from yellow water of strong flavor Chinese baijiu in Yibin region of China.</title>
        <authorList>
            <person name="Xie J."/>
        </authorList>
    </citation>
    <scope>NUCLEOTIDE SEQUENCE [LARGE SCALE GENOMIC DNA]</scope>
    <source>
        <strain evidence="2 3">SA4</strain>
    </source>
</reference>
<evidence type="ECO:0000313" key="3">
    <source>
        <dbReference type="Proteomes" id="UP000481043"/>
    </source>
</evidence>
<gene>
    <name evidence="2" type="ORF">G4D63_17205</name>
</gene>
<feature type="transmembrane region" description="Helical" evidence="1">
    <location>
        <begin position="51"/>
        <end position="72"/>
    </location>
</feature>